<dbReference type="Pfam" id="PF13302">
    <property type="entry name" value="Acetyltransf_3"/>
    <property type="match status" value="1"/>
</dbReference>
<dbReference type="AlphaFoldDB" id="A0A8J3ZGS7"/>
<dbReference type="CDD" id="cd04301">
    <property type="entry name" value="NAT_SF"/>
    <property type="match status" value="1"/>
</dbReference>
<dbReference type="RefSeq" id="WP_204006164.1">
    <property type="nucleotide sequence ID" value="NZ_BOPG01000065.1"/>
</dbReference>
<dbReference type="GO" id="GO:0005737">
    <property type="term" value="C:cytoplasm"/>
    <property type="evidence" value="ECO:0007669"/>
    <property type="project" value="TreeGrafter"/>
</dbReference>
<dbReference type="Gene3D" id="3.40.630.30">
    <property type="match status" value="1"/>
</dbReference>
<dbReference type="EMBL" id="BOPG01000065">
    <property type="protein sequence ID" value="GIJ61311.1"/>
    <property type="molecule type" value="Genomic_DNA"/>
</dbReference>
<dbReference type="InterPro" id="IPR051908">
    <property type="entry name" value="Ribosomal_N-acetyltransferase"/>
</dbReference>
<comment type="caution">
    <text evidence="2">The sequence shown here is derived from an EMBL/GenBank/DDBJ whole genome shotgun (WGS) entry which is preliminary data.</text>
</comment>
<sequence>MHTGWPVPVRRFPDLTVATPRLHVRQLAVADAEPVTEIFADPRTRRWLPFPPQHLVVDGLSWCTDLAQERRHNGDGDHYGAVRREDGCLVGCLWTHRTDWVAGTVEVSYAVAASARGFGVAGEAVDALAIALLFEHGFERVEVRVAPGNIASRRVAEKAGFSYEGLLRNAGFVHSGRVDVEVWSLVKADLRSA</sequence>
<accession>A0A8J3ZGS7</accession>
<dbReference type="InterPro" id="IPR000182">
    <property type="entry name" value="GNAT_dom"/>
</dbReference>
<protein>
    <submittedName>
        <fullName evidence="2">N-acetyltransferase</fullName>
    </submittedName>
</protein>
<gene>
    <name evidence="2" type="ORF">Vau01_088270</name>
</gene>
<feature type="domain" description="N-acetyltransferase" evidence="1">
    <location>
        <begin position="22"/>
        <end position="189"/>
    </location>
</feature>
<dbReference type="Proteomes" id="UP000612585">
    <property type="component" value="Unassembled WGS sequence"/>
</dbReference>
<reference evidence="2" key="1">
    <citation type="submission" date="2021-01" db="EMBL/GenBank/DDBJ databases">
        <title>Whole genome shotgun sequence of Virgisporangium aurantiacum NBRC 16421.</title>
        <authorList>
            <person name="Komaki H."/>
            <person name="Tamura T."/>
        </authorList>
    </citation>
    <scope>NUCLEOTIDE SEQUENCE</scope>
    <source>
        <strain evidence="2">NBRC 16421</strain>
    </source>
</reference>
<evidence type="ECO:0000259" key="1">
    <source>
        <dbReference type="PROSITE" id="PS51186"/>
    </source>
</evidence>
<name>A0A8J3ZGS7_9ACTN</name>
<dbReference type="SUPFAM" id="SSF55729">
    <property type="entry name" value="Acyl-CoA N-acyltransferases (Nat)"/>
    <property type="match status" value="1"/>
</dbReference>
<keyword evidence="3" id="KW-1185">Reference proteome</keyword>
<dbReference type="GO" id="GO:1990189">
    <property type="term" value="F:protein N-terminal-serine acetyltransferase activity"/>
    <property type="evidence" value="ECO:0007669"/>
    <property type="project" value="TreeGrafter"/>
</dbReference>
<dbReference type="InterPro" id="IPR016181">
    <property type="entry name" value="Acyl_CoA_acyltransferase"/>
</dbReference>
<dbReference type="PANTHER" id="PTHR43441">
    <property type="entry name" value="RIBOSOMAL-PROTEIN-SERINE ACETYLTRANSFERASE"/>
    <property type="match status" value="1"/>
</dbReference>
<dbReference type="GO" id="GO:0008999">
    <property type="term" value="F:protein-N-terminal-alanine acetyltransferase activity"/>
    <property type="evidence" value="ECO:0007669"/>
    <property type="project" value="TreeGrafter"/>
</dbReference>
<proteinExistence type="predicted"/>
<evidence type="ECO:0000313" key="2">
    <source>
        <dbReference type="EMBL" id="GIJ61311.1"/>
    </source>
</evidence>
<evidence type="ECO:0000313" key="3">
    <source>
        <dbReference type="Proteomes" id="UP000612585"/>
    </source>
</evidence>
<dbReference type="PANTHER" id="PTHR43441:SF10">
    <property type="entry name" value="ACETYLTRANSFERASE"/>
    <property type="match status" value="1"/>
</dbReference>
<dbReference type="PROSITE" id="PS51186">
    <property type="entry name" value="GNAT"/>
    <property type="match status" value="1"/>
</dbReference>
<organism evidence="2 3">
    <name type="scientific">Virgisporangium aurantiacum</name>
    <dbReference type="NCBI Taxonomy" id="175570"/>
    <lineage>
        <taxon>Bacteria</taxon>
        <taxon>Bacillati</taxon>
        <taxon>Actinomycetota</taxon>
        <taxon>Actinomycetes</taxon>
        <taxon>Micromonosporales</taxon>
        <taxon>Micromonosporaceae</taxon>
        <taxon>Virgisporangium</taxon>
    </lineage>
</organism>